<proteinExistence type="predicted"/>
<name>A0ABW2A9V9_9GAMM</name>
<evidence type="ECO:0000256" key="1">
    <source>
        <dbReference type="SAM" id="Phobius"/>
    </source>
</evidence>
<sequence>MLGVTIGCAFLGITLKEFTETISHTLAFLVMVVAVTYAFAWTIEIVAGVSFVSALLAFAPGGQAEMSLVAAATGVNVAYVAVHHLIRIFLVLVCAPPLFSLIRRHRNRKQRPQT</sequence>
<protein>
    <submittedName>
        <fullName evidence="2">AbrB family transcriptional regulator</fullName>
    </submittedName>
</protein>
<evidence type="ECO:0000313" key="2">
    <source>
        <dbReference type="EMBL" id="MFC6674189.1"/>
    </source>
</evidence>
<comment type="caution">
    <text evidence="2">The sequence shown here is derived from an EMBL/GenBank/DDBJ whole genome shotgun (WGS) entry which is preliminary data.</text>
</comment>
<gene>
    <name evidence="2" type="ORF">ACFQDL_31845</name>
</gene>
<keyword evidence="1" id="KW-0472">Membrane</keyword>
<keyword evidence="3" id="KW-1185">Reference proteome</keyword>
<keyword evidence="1" id="KW-0812">Transmembrane</keyword>
<dbReference type="PANTHER" id="PTHR38457:SF1">
    <property type="entry name" value="REGULATOR ABRB-RELATED"/>
    <property type="match status" value="1"/>
</dbReference>
<feature type="transmembrane region" description="Helical" evidence="1">
    <location>
        <begin position="79"/>
        <end position="102"/>
    </location>
</feature>
<dbReference type="InterPro" id="IPR007820">
    <property type="entry name" value="AbrB_fam"/>
</dbReference>
<keyword evidence="1" id="KW-1133">Transmembrane helix</keyword>
<evidence type="ECO:0000313" key="3">
    <source>
        <dbReference type="Proteomes" id="UP001596422"/>
    </source>
</evidence>
<reference evidence="3" key="1">
    <citation type="journal article" date="2019" name="Int. J. Syst. Evol. Microbiol.">
        <title>The Global Catalogue of Microorganisms (GCM) 10K type strain sequencing project: providing services to taxonomists for standard genome sequencing and annotation.</title>
        <authorList>
            <consortium name="The Broad Institute Genomics Platform"/>
            <consortium name="The Broad Institute Genome Sequencing Center for Infectious Disease"/>
            <person name="Wu L."/>
            <person name="Ma J."/>
        </authorList>
    </citation>
    <scope>NUCLEOTIDE SEQUENCE [LARGE SCALE GENOMIC DNA]</scope>
    <source>
        <strain evidence="3">NBRC 111756</strain>
    </source>
</reference>
<dbReference type="RefSeq" id="WP_379913918.1">
    <property type="nucleotide sequence ID" value="NZ_JBHSWE010000002.1"/>
</dbReference>
<feature type="transmembrane region" description="Helical" evidence="1">
    <location>
        <begin position="26"/>
        <end position="59"/>
    </location>
</feature>
<dbReference type="EMBL" id="JBHSWE010000002">
    <property type="protein sequence ID" value="MFC6674189.1"/>
    <property type="molecule type" value="Genomic_DNA"/>
</dbReference>
<accession>A0ABW2A9V9</accession>
<dbReference type="Proteomes" id="UP001596422">
    <property type="component" value="Unassembled WGS sequence"/>
</dbReference>
<dbReference type="Pfam" id="PF05145">
    <property type="entry name" value="AbrB"/>
    <property type="match status" value="1"/>
</dbReference>
<dbReference type="PANTHER" id="PTHR38457">
    <property type="entry name" value="REGULATOR ABRB-RELATED"/>
    <property type="match status" value="1"/>
</dbReference>
<organism evidence="2 3">
    <name type="scientific">Marinobacterium aestuariivivens</name>
    <dbReference type="NCBI Taxonomy" id="1698799"/>
    <lineage>
        <taxon>Bacteria</taxon>
        <taxon>Pseudomonadati</taxon>
        <taxon>Pseudomonadota</taxon>
        <taxon>Gammaproteobacteria</taxon>
        <taxon>Oceanospirillales</taxon>
        <taxon>Oceanospirillaceae</taxon>
        <taxon>Marinobacterium</taxon>
    </lineage>
</organism>